<dbReference type="OrthoDB" id="10262656at2759"/>
<sequence length="544" mass="59841">MHAHSIHYRLRPSRQTMDGVGEAARWREGCPGCRQERKVQASDRIPYREFLYIWIACLCASMIYLSVCVISSTHRKTDACMGSGRVVRGSCLRRRRSAAPRRPEAEKQRPRGALTGARRPKGALPIQSLFPYLYFMIRDLKIAKQEQDIGFYAGFVGATYFLARTFSSVPWGIFADKYGRKPCIVISILSVIVFNTLFGLSTSYWMAIVTRGLLGLLCGILGPIKAYATEVCRKEHQALGISLVTSSRAIALVIGPAIGGFLAQPAEKYPNLFSKESIFGRFPYFLPSLVISILAAVSCIACIWLPETLHFHDDEKVEAIDALEAQVADSNLEGGKAKEASDTSTKNLLMNWQLMSATFSLWAVSSRKFRGLSLTSQDVGTVLAVSGVGVLVYQLAVYPFLVKYFGAIRPLRPAAVLSILLLTTYPFMANLQGTELKILINVASLLKNVFSATITTACNILQNTAVTQEQRGVANGISVTLMSLFKGVAPAAAGILFSWAQKHMTGLFLPGDQILFLMINMVSVIGLLLTFKPFFNMSSALRRS</sequence>
<feature type="domain" description="Major facilitator superfamily (MFS) profile" evidence="8">
    <location>
        <begin position="52"/>
        <end position="538"/>
    </location>
</feature>
<feature type="transmembrane region" description="Helical" evidence="7">
    <location>
        <begin position="473"/>
        <end position="499"/>
    </location>
</feature>
<dbReference type="SUPFAM" id="SSF103473">
    <property type="entry name" value="MFS general substrate transporter"/>
    <property type="match status" value="1"/>
</dbReference>
<dbReference type="GO" id="GO:0022857">
    <property type="term" value="F:transmembrane transporter activity"/>
    <property type="evidence" value="ECO:0007669"/>
    <property type="project" value="InterPro"/>
</dbReference>
<organism evidence="9 10">
    <name type="scientific">Panicum miliaceum</name>
    <name type="common">Proso millet</name>
    <name type="synonym">Broomcorn millet</name>
    <dbReference type="NCBI Taxonomy" id="4540"/>
    <lineage>
        <taxon>Eukaryota</taxon>
        <taxon>Viridiplantae</taxon>
        <taxon>Streptophyta</taxon>
        <taxon>Embryophyta</taxon>
        <taxon>Tracheophyta</taxon>
        <taxon>Spermatophyta</taxon>
        <taxon>Magnoliopsida</taxon>
        <taxon>Liliopsida</taxon>
        <taxon>Poales</taxon>
        <taxon>Poaceae</taxon>
        <taxon>PACMAD clade</taxon>
        <taxon>Panicoideae</taxon>
        <taxon>Panicodae</taxon>
        <taxon>Paniceae</taxon>
        <taxon>Panicinae</taxon>
        <taxon>Panicum</taxon>
        <taxon>Panicum sect. Panicum</taxon>
    </lineage>
</organism>
<feature type="transmembrane region" description="Helical" evidence="7">
    <location>
        <begin position="284"/>
        <end position="306"/>
    </location>
</feature>
<evidence type="ECO:0000256" key="2">
    <source>
        <dbReference type="ARBA" id="ARBA00022448"/>
    </source>
</evidence>
<protein>
    <submittedName>
        <fullName evidence="9">Peptide/nitrate transporter</fullName>
    </submittedName>
</protein>
<keyword evidence="2" id="KW-0813">Transport</keyword>
<evidence type="ECO:0000256" key="3">
    <source>
        <dbReference type="ARBA" id="ARBA00022692"/>
    </source>
</evidence>
<reference evidence="10" key="1">
    <citation type="journal article" date="2019" name="Nat. Commun.">
        <title>The genome of broomcorn millet.</title>
        <authorList>
            <person name="Zou C."/>
            <person name="Miki D."/>
            <person name="Li D."/>
            <person name="Tang Q."/>
            <person name="Xiao L."/>
            <person name="Rajput S."/>
            <person name="Deng P."/>
            <person name="Jia W."/>
            <person name="Huang R."/>
            <person name="Zhang M."/>
            <person name="Sun Y."/>
            <person name="Hu J."/>
            <person name="Fu X."/>
            <person name="Schnable P.S."/>
            <person name="Li F."/>
            <person name="Zhang H."/>
            <person name="Feng B."/>
            <person name="Zhu X."/>
            <person name="Liu R."/>
            <person name="Schnable J.C."/>
            <person name="Zhu J.-K."/>
            <person name="Zhang H."/>
        </authorList>
    </citation>
    <scope>NUCLEOTIDE SEQUENCE [LARGE SCALE GENOMIC DNA]</scope>
</reference>
<comment type="subcellular location">
    <subcellularLocation>
        <location evidence="1">Membrane</location>
        <topology evidence="1">Multi-pass membrane protein</topology>
    </subcellularLocation>
</comment>
<feature type="transmembrane region" description="Helical" evidence="7">
    <location>
        <begin position="149"/>
        <end position="166"/>
    </location>
</feature>
<evidence type="ECO:0000256" key="4">
    <source>
        <dbReference type="ARBA" id="ARBA00022989"/>
    </source>
</evidence>
<feature type="region of interest" description="Disordered" evidence="6">
    <location>
        <begin position="94"/>
        <end position="119"/>
    </location>
</feature>
<dbReference type="Gene3D" id="1.20.1250.20">
    <property type="entry name" value="MFS general substrate transporter like domains"/>
    <property type="match status" value="1"/>
</dbReference>
<evidence type="ECO:0000256" key="5">
    <source>
        <dbReference type="ARBA" id="ARBA00023136"/>
    </source>
</evidence>
<dbReference type="AlphaFoldDB" id="A0A3L6R1D1"/>
<feature type="transmembrane region" description="Helical" evidence="7">
    <location>
        <begin position="178"/>
        <end position="198"/>
    </location>
</feature>
<dbReference type="Proteomes" id="UP000275267">
    <property type="component" value="Unassembled WGS sequence"/>
</dbReference>
<dbReference type="PROSITE" id="PS50850">
    <property type="entry name" value="MFS"/>
    <property type="match status" value="1"/>
</dbReference>
<keyword evidence="4 7" id="KW-1133">Transmembrane helix</keyword>
<proteinExistence type="predicted"/>
<comment type="caution">
    <text evidence="9">The sequence shown here is derived from an EMBL/GenBank/DDBJ whole genome shotgun (WGS) entry which is preliminary data.</text>
</comment>
<evidence type="ECO:0000256" key="7">
    <source>
        <dbReference type="SAM" id="Phobius"/>
    </source>
</evidence>
<feature type="transmembrane region" description="Helical" evidence="7">
    <location>
        <begin position="514"/>
        <end position="535"/>
    </location>
</feature>
<feature type="transmembrane region" description="Helical" evidence="7">
    <location>
        <begin position="239"/>
        <end position="264"/>
    </location>
</feature>
<dbReference type="CDD" id="cd17330">
    <property type="entry name" value="MFS_SLC46_TetA_like"/>
    <property type="match status" value="1"/>
</dbReference>
<dbReference type="GO" id="GO:0016020">
    <property type="term" value="C:membrane"/>
    <property type="evidence" value="ECO:0007669"/>
    <property type="project" value="UniProtKB-SubCell"/>
</dbReference>
<dbReference type="EMBL" id="PQIB02000010">
    <property type="protein sequence ID" value="RLM93035.1"/>
    <property type="molecule type" value="Genomic_DNA"/>
</dbReference>
<dbReference type="Pfam" id="PF07690">
    <property type="entry name" value="MFS_1"/>
    <property type="match status" value="1"/>
</dbReference>
<name>A0A3L6R1D1_PANMI</name>
<dbReference type="PANTHER" id="PTHR23504">
    <property type="entry name" value="MAJOR FACILITATOR SUPERFAMILY DOMAIN-CONTAINING PROTEIN 10"/>
    <property type="match status" value="1"/>
</dbReference>
<evidence type="ECO:0000313" key="10">
    <source>
        <dbReference type="Proteomes" id="UP000275267"/>
    </source>
</evidence>
<dbReference type="InterPro" id="IPR011701">
    <property type="entry name" value="MFS"/>
</dbReference>
<feature type="transmembrane region" description="Helical" evidence="7">
    <location>
        <begin position="51"/>
        <end position="71"/>
    </location>
</feature>
<evidence type="ECO:0000313" key="9">
    <source>
        <dbReference type="EMBL" id="RLM93035.1"/>
    </source>
</evidence>
<keyword evidence="5 7" id="KW-0472">Membrane</keyword>
<gene>
    <name evidence="9" type="ORF">C2845_PM08G10010</name>
</gene>
<dbReference type="InterPro" id="IPR036259">
    <property type="entry name" value="MFS_trans_sf"/>
</dbReference>
<dbReference type="InterPro" id="IPR020846">
    <property type="entry name" value="MFS_dom"/>
</dbReference>
<accession>A0A3L6R1D1</accession>
<evidence type="ECO:0000259" key="8">
    <source>
        <dbReference type="PROSITE" id="PS50850"/>
    </source>
</evidence>
<keyword evidence="10" id="KW-1185">Reference proteome</keyword>
<feature type="transmembrane region" description="Helical" evidence="7">
    <location>
        <begin position="379"/>
        <end position="402"/>
    </location>
</feature>
<keyword evidence="3 7" id="KW-0812">Transmembrane</keyword>
<evidence type="ECO:0000256" key="1">
    <source>
        <dbReference type="ARBA" id="ARBA00004141"/>
    </source>
</evidence>
<feature type="transmembrane region" description="Helical" evidence="7">
    <location>
        <begin position="204"/>
        <end position="227"/>
    </location>
</feature>
<dbReference type="PANTHER" id="PTHR23504:SF82">
    <property type="entry name" value="MAJOR FACILITATOR SUPERFAMILY (MFS) PROFILE DOMAIN-CONTAINING PROTEIN"/>
    <property type="match status" value="1"/>
</dbReference>
<evidence type="ECO:0000256" key="6">
    <source>
        <dbReference type="SAM" id="MobiDB-lite"/>
    </source>
</evidence>